<dbReference type="AlphaFoldDB" id="A0A0F9ILM6"/>
<dbReference type="EMBL" id="LAZR01018859">
    <property type="protein sequence ID" value="KKL94700.1"/>
    <property type="molecule type" value="Genomic_DNA"/>
</dbReference>
<reference evidence="1" key="1">
    <citation type="journal article" date="2015" name="Nature">
        <title>Complex archaea that bridge the gap between prokaryotes and eukaryotes.</title>
        <authorList>
            <person name="Spang A."/>
            <person name="Saw J.H."/>
            <person name="Jorgensen S.L."/>
            <person name="Zaremba-Niedzwiedzka K."/>
            <person name="Martijn J."/>
            <person name="Lind A.E."/>
            <person name="van Eijk R."/>
            <person name="Schleper C."/>
            <person name="Guy L."/>
            <person name="Ettema T.J."/>
        </authorList>
    </citation>
    <scope>NUCLEOTIDE SEQUENCE</scope>
</reference>
<sequence>MSIVEIVLALTVLLDRLKGLIMQRIGVSLKCEELNLQPEREGGIELSEDMQQVLSLLTGFSKNTRIVIQASPVGALRTTSPRIQDIKHIEGSGVNDQVQGSDMPCSEVMCMGDPTNTGTIWVRTLAIATTNNGWPLAAGEVINLAMDNYRDLRALIVINADMLICAIA</sequence>
<protein>
    <submittedName>
        <fullName evidence="1">Uncharacterized protein</fullName>
    </submittedName>
</protein>
<name>A0A0F9ILM6_9ZZZZ</name>
<evidence type="ECO:0000313" key="1">
    <source>
        <dbReference type="EMBL" id="KKL94700.1"/>
    </source>
</evidence>
<gene>
    <name evidence="1" type="ORF">LCGC14_1862010</name>
</gene>
<comment type="caution">
    <text evidence="1">The sequence shown here is derived from an EMBL/GenBank/DDBJ whole genome shotgun (WGS) entry which is preliminary data.</text>
</comment>
<accession>A0A0F9ILM6</accession>
<organism evidence="1">
    <name type="scientific">marine sediment metagenome</name>
    <dbReference type="NCBI Taxonomy" id="412755"/>
    <lineage>
        <taxon>unclassified sequences</taxon>
        <taxon>metagenomes</taxon>
        <taxon>ecological metagenomes</taxon>
    </lineage>
</organism>
<proteinExistence type="predicted"/>